<evidence type="ECO:0000313" key="4">
    <source>
        <dbReference type="Proteomes" id="UP000584824"/>
    </source>
</evidence>
<gene>
    <name evidence="3" type="ORF">GGQ66_002137</name>
</gene>
<name>A0A7W6P0S4_9HYPH</name>
<accession>A0A7W6P0S4</accession>
<sequence length="164" mass="19360">MAPYKAKSVANAFLTLANRDGYDITPMQLQKLLYYANGYFMAENDGQPLINEYFEAWDYGPVVPTVYYEFREYVNRPIKRFAYTFDREVSREIVAPQPVNDDQSESVISWVWDNYRDLSGPQLSNMTHKTDGPWDRARRRASNSQMRNERLETADLLEYFRNLI</sequence>
<proteinExistence type="predicted"/>
<evidence type="ECO:0000259" key="2">
    <source>
        <dbReference type="Pfam" id="PF13274"/>
    </source>
</evidence>
<organism evidence="3 4">
    <name type="scientific">Allorhizobium borbori</name>
    <dbReference type="NCBI Taxonomy" id="485907"/>
    <lineage>
        <taxon>Bacteria</taxon>
        <taxon>Pseudomonadati</taxon>
        <taxon>Pseudomonadota</taxon>
        <taxon>Alphaproteobacteria</taxon>
        <taxon>Hyphomicrobiales</taxon>
        <taxon>Rhizobiaceae</taxon>
        <taxon>Rhizobium/Agrobacterium group</taxon>
        <taxon>Allorhizobium</taxon>
    </lineage>
</organism>
<dbReference type="RefSeq" id="WP_183792234.1">
    <property type="nucleotide sequence ID" value="NZ_JACIDU010000007.1"/>
</dbReference>
<reference evidence="3 4" key="1">
    <citation type="submission" date="2020-08" db="EMBL/GenBank/DDBJ databases">
        <title>Genomic Encyclopedia of Type Strains, Phase IV (KMG-IV): sequencing the most valuable type-strain genomes for metagenomic binning, comparative biology and taxonomic classification.</title>
        <authorList>
            <person name="Goeker M."/>
        </authorList>
    </citation>
    <scope>NUCLEOTIDE SEQUENCE [LARGE SCALE GENOMIC DNA]</scope>
    <source>
        <strain evidence="3 4">DSM 26385</strain>
    </source>
</reference>
<dbReference type="InterPro" id="IPR025272">
    <property type="entry name" value="SocA_Panacea"/>
</dbReference>
<dbReference type="EMBL" id="JACIDU010000007">
    <property type="protein sequence ID" value="MBB4103579.1"/>
    <property type="molecule type" value="Genomic_DNA"/>
</dbReference>
<comment type="caution">
    <text evidence="3">The sequence shown here is derived from an EMBL/GenBank/DDBJ whole genome shotgun (WGS) entry which is preliminary data.</text>
</comment>
<dbReference type="Pfam" id="PF13274">
    <property type="entry name" value="SocA_Panacea"/>
    <property type="match status" value="1"/>
</dbReference>
<dbReference type="Proteomes" id="UP000584824">
    <property type="component" value="Unassembled WGS sequence"/>
</dbReference>
<feature type="domain" description="Antitoxin SocA-like Panacea" evidence="2">
    <location>
        <begin position="29"/>
        <end position="134"/>
    </location>
</feature>
<evidence type="ECO:0000313" key="3">
    <source>
        <dbReference type="EMBL" id="MBB4103579.1"/>
    </source>
</evidence>
<evidence type="ECO:0000256" key="1">
    <source>
        <dbReference type="SAM" id="MobiDB-lite"/>
    </source>
</evidence>
<protein>
    <submittedName>
        <fullName evidence="3">Putative phage-associated protein</fullName>
    </submittedName>
</protein>
<keyword evidence="4" id="KW-1185">Reference proteome</keyword>
<dbReference type="AlphaFoldDB" id="A0A7W6P0S4"/>
<feature type="region of interest" description="Disordered" evidence="1">
    <location>
        <begin position="123"/>
        <end position="145"/>
    </location>
</feature>